<evidence type="ECO:0000313" key="1">
    <source>
        <dbReference type="EMBL" id="SVB50424.1"/>
    </source>
</evidence>
<reference evidence="1" key="1">
    <citation type="submission" date="2018-05" db="EMBL/GenBank/DDBJ databases">
        <authorList>
            <person name="Lanie J.A."/>
            <person name="Ng W.-L."/>
            <person name="Kazmierczak K.M."/>
            <person name="Andrzejewski T.M."/>
            <person name="Davidsen T.M."/>
            <person name="Wayne K.J."/>
            <person name="Tettelin H."/>
            <person name="Glass J.I."/>
            <person name="Rusch D."/>
            <person name="Podicherti R."/>
            <person name="Tsui H.-C.T."/>
            <person name="Winkler M.E."/>
        </authorList>
    </citation>
    <scope>NUCLEOTIDE SEQUENCE</scope>
</reference>
<dbReference type="AlphaFoldDB" id="A0A382EK31"/>
<accession>A0A382EK31</accession>
<name>A0A382EK31_9ZZZZ</name>
<feature type="non-terminal residue" evidence="1">
    <location>
        <position position="1"/>
    </location>
</feature>
<sequence>PMFNWDLDLVRPDDLQALEVYQGTATPIEYRQPMDPDGTPACGVVLIWTRRNN</sequence>
<dbReference type="EMBL" id="UINC01044667">
    <property type="protein sequence ID" value="SVB50424.1"/>
    <property type="molecule type" value="Genomic_DNA"/>
</dbReference>
<organism evidence="1">
    <name type="scientific">marine metagenome</name>
    <dbReference type="NCBI Taxonomy" id="408172"/>
    <lineage>
        <taxon>unclassified sequences</taxon>
        <taxon>metagenomes</taxon>
        <taxon>ecological metagenomes</taxon>
    </lineage>
</organism>
<gene>
    <name evidence="1" type="ORF">METZ01_LOCUS203278</name>
</gene>
<protein>
    <submittedName>
        <fullName evidence="1">Uncharacterized protein</fullName>
    </submittedName>
</protein>
<proteinExistence type="predicted"/>